<reference evidence="2 3" key="1">
    <citation type="submission" date="2016-10" db="EMBL/GenBank/DDBJ databases">
        <authorList>
            <person name="de Groot N.N."/>
        </authorList>
    </citation>
    <scope>NUCLEOTIDE SEQUENCE [LARGE SCALE GENOMIC DNA]</scope>
    <source>
        <strain evidence="2 3">DSM 12130</strain>
    </source>
</reference>
<proteinExistence type="inferred from homology"/>
<keyword evidence="3" id="KW-1185">Reference proteome</keyword>
<gene>
    <name evidence="2" type="ORF">SAMN05660330_00789</name>
</gene>
<evidence type="ECO:0000313" key="2">
    <source>
        <dbReference type="EMBL" id="SDO67089.1"/>
    </source>
</evidence>
<evidence type="ECO:0000313" key="3">
    <source>
        <dbReference type="Proteomes" id="UP000199073"/>
    </source>
</evidence>
<dbReference type="NCBIfam" id="NF003196">
    <property type="entry name" value="PRK04168.1"/>
    <property type="match status" value="1"/>
</dbReference>
<organism evidence="2 3">
    <name type="scientific">Desulforhopalus singaporensis</name>
    <dbReference type="NCBI Taxonomy" id="91360"/>
    <lineage>
        <taxon>Bacteria</taxon>
        <taxon>Pseudomonadati</taxon>
        <taxon>Thermodesulfobacteriota</taxon>
        <taxon>Desulfobulbia</taxon>
        <taxon>Desulfobulbales</taxon>
        <taxon>Desulfocapsaceae</taxon>
        <taxon>Desulforhopalus</taxon>
    </lineage>
</organism>
<dbReference type="InterPro" id="IPR050682">
    <property type="entry name" value="ModA/WtpA"/>
</dbReference>
<dbReference type="OrthoDB" id="9785015at2"/>
<dbReference type="RefSeq" id="WP_092220095.1">
    <property type="nucleotide sequence ID" value="NZ_FNJI01000004.1"/>
</dbReference>
<dbReference type="Gene3D" id="3.40.190.10">
    <property type="entry name" value="Periplasmic binding protein-like II"/>
    <property type="match status" value="2"/>
</dbReference>
<sequence>MKRMWSFRCIGLTVVFVVLLLGTSVAAEKKKLTIFHAGSLNVPFTVIEAGFEKEYPHIDVVRTFGGSTKMARLISQQGKKADIMASADYAVIDKNLIPEFADINIRFATNQMVLCYTDNSKYADAITSENWPEILLKPDVSWGYSDPNLDPCGYRSLMVLQLAEKHYEMDGFYEKLLARRHQEWVRPRSVELIAMLKAQQMDYAWEYLSVAVQHDLKYVKLDPRINLGDYSLDDFYKTARVTVTGKEPGQTIVRKGKAITYGITILKNAENRGDAELFLEYLLRPDAGLATLAKMGQPPFVPARIASAKMVEYLSDGLRQLVEVTD</sequence>
<dbReference type="CDD" id="cd13540">
    <property type="entry name" value="PBP2_ModA_WtpA"/>
    <property type="match status" value="1"/>
</dbReference>
<evidence type="ECO:0000256" key="1">
    <source>
        <dbReference type="ARBA" id="ARBA00009438"/>
    </source>
</evidence>
<dbReference type="GO" id="GO:0015689">
    <property type="term" value="P:molybdate ion transport"/>
    <property type="evidence" value="ECO:0007669"/>
    <property type="project" value="TreeGrafter"/>
</dbReference>
<dbReference type="SUPFAM" id="SSF53850">
    <property type="entry name" value="Periplasmic binding protein-like II"/>
    <property type="match status" value="1"/>
</dbReference>
<protein>
    <submittedName>
        <fullName evidence="2">Tungstate/molybdate binding protein</fullName>
    </submittedName>
</protein>
<dbReference type="PANTHER" id="PTHR30632">
    <property type="entry name" value="MOLYBDATE-BINDING PERIPLASMIC PROTEIN"/>
    <property type="match status" value="1"/>
</dbReference>
<dbReference type="GO" id="GO:0030973">
    <property type="term" value="F:molybdate ion binding"/>
    <property type="evidence" value="ECO:0007669"/>
    <property type="project" value="TreeGrafter"/>
</dbReference>
<dbReference type="STRING" id="91360.SAMN05660330_00789"/>
<dbReference type="Pfam" id="PF13531">
    <property type="entry name" value="SBP_bac_11"/>
    <property type="match status" value="1"/>
</dbReference>
<dbReference type="AlphaFoldDB" id="A0A1H0LFW8"/>
<name>A0A1H0LFW8_9BACT</name>
<dbReference type="Proteomes" id="UP000199073">
    <property type="component" value="Unassembled WGS sequence"/>
</dbReference>
<dbReference type="PANTHER" id="PTHR30632:SF16">
    <property type="entry name" value="MOLYBDATE_TUNGSTATE-BINDING PROTEIN WTPA"/>
    <property type="match status" value="1"/>
</dbReference>
<dbReference type="EMBL" id="FNJI01000004">
    <property type="protein sequence ID" value="SDO67089.1"/>
    <property type="molecule type" value="Genomic_DNA"/>
</dbReference>
<comment type="similarity">
    <text evidence="1">Belongs to the bacterial solute-binding protein 1 family. WtpA subfamily.</text>
</comment>
<accession>A0A1H0LFW8</accession>